<feature type="non-terminal residue" evidence="2">
    <location>
        <position position="1"/>
    </location>
</feature>
<feature type="region of interest" description="Disordered" evidence="1">
    <location>
        <begin position="445"/>
        <end position="519"/>
    </location>
</feature>
<accession>A0AB34PLY3</accession>
<feature type="compositionally biased region" description="Basic residues" evidence="1">
    <location>
        <begin position="380"/>
        <end position="390"/>
    </location>
</feature>
<feature type="region of interest" description="Disordered" evidence="1">
    <location>
        <begin position="558"/>
        <end position="624"/>
    </location>
</feature>
<dbReference type="Proteomes" id="UP000030161">
    <property type="component" value="Unassembled WGS sequence"/>
</dbReference>
<evidence type="ECO:0000256" key="1">
    <source>
        <dbReference type="SAM" id="MobiDB-lite"/>
    </source>
</evidence>
<feature type="compositionally biased region" description="Basic and acidic residues" evidence="1">
    <location>
        <begin position="614"/>
        <end position="624"/>
    </location>
</feature>
<protein>
    <submittedName>
        <fullName evidence="2">Uncharacterized protein</fullName>
    </submittedName>
</protein>
<feature type="compositionally biased region" description="Acidic residues" evidence="1">
    <location>
        <begin position="576"/>
        <end position="613"/>
    </location>
</feature>
<organism evidence="2 3">
    <name type="scientific">Candida albicans P78048</name>
    <dbReference type="NCBI Taxonomy" id="1094989"/>
    <lineage>
        <taxon>Eukaryota</taxon>
        <taxon>Fungi</taxon>
        <taxon>Dikarya</taxon>
        <taxon>Ascomycota</taxon>
        <taxon>Saccharomycotina</taxon>
        <taxon>Pichiomycetes</taxon>
        <taxon>Debaryomycetaceae</taxon>
        <taxon>Candida/Lodderomyces clade</taxon>
        <taxon>Candida</taxon>
    </lineage>
</organism>
<reference evidence="2 3" key="1">
    <citation type="submission" date="2013-12" db="EMBL/GenBank/DDBJ databases">
        <title>The Genome Sequence of Candida albicans P78048.</title>
        <authorList>
            <consortium name="The Broad Institute Genome Sequencing Platform"/>
            <consortium name="The Broad Institute Genome Sequencing Center for Infectious Disease"/>
            <person name="Cuomo C."/>
            <person name="Bennett R."/>
            <person name="Hirakawa M."/>
            <person name="Noverr M."/>
            <person name="Mitchell A."/>
            <person name="Young S.K."/>
            <person name="Zeng Q."/>
            <person name="Gargeya S."/>
            <person name="Fitzgerald M."/>
            <person name="Abouelleil A."/>
            <person name="Alvarado L."/>
            <person name="Berlin A.M."/>
            <person name="Chapman S.B."/>
            <person name="Dewar J."/>
            <person name="Goldberg J."/>
            <person name="Griggs A."/>
            <person name="Gujja S."/>
            <person name="Hansen M."/>
            <person name="Howarth C."/>
            <person name="Imamovic A."/>
            <person name="Larimer J."/>
            <person name="McCowan C."/>
            <person name="Murphy C."/>
            <person name="Pearson M."/>
            <person name="Priest M."/>
            <person name="Roberts A."/>
            <person name="Saif S."/>
            <person name="Shea T."/>
            <person name="Sykes S."/>
            <person name="Wortman J."/>
            <person name="Nusbaum C."/>
            <person name="Birren B."/>
        </authorList>
    </citation>
    <scope>NUCLEOTIDE SEQUENCE [LARGE SCALE GENOMIC DNA]</scope>
    <source>
        <strain evidence="2 3">P78048</strain>
    </source>
</reference>
<dbReference type="AlphaFoldDB" id="A0AB34PLY3"/>
<name>A0AB34PLY3_CANAX</name>
<sequence>LLAKKFLPSFFRVSISMDLAEAIKAAHCRMEETLTRGSELSKADQALLDLLDYTMGYVESISPEKWPSMLNRLEGASTKFILKSTAALGTDKFTGNHTNLQLAGDEITDIAEAEEQIEKHLKVDLVSMMQQQLNSEMEDKKKKAIFKAYIYASERDLFRTRFLANEELRVVYDTTIQKFRELFPSFTVRKVVEQVIGYFPTFNDGANNMKVFGTTYDNVGLFKLKHPAEKWNVKKCIKMFFNDDKSDYSDELLRLAYLPATDYNIEFTILDSEVHNAKRGTRKAYSSRKSTHSYFLIGYNGKSVPKQTRYFLDNHRLTLCSTTKFCTACRTIGHTRWSCVNSSSCLKCGDPSHSTGHHNAWYDRQETDNQDNNDGYTTVGKKRKRKRKSKSNTTSTATANTATATTATANTATATTATATKATATTSTATQATTQADTTKAVTTQATTQADTQPSAIQATTQADTQADTPPSAIQANTQADATEAVTTQADTQSTVQTSDKNNTQKISKVAPSQDVEQLDEINTPSWLASQAMLPIPEAPSQEVELNEGPDKLLFDENEYIETHDYFEPSDFYNSGDDDDYMDEDSEEENSEEEDSEDDDEMSIDAVSENEIDDLQKENENDQY</sequence>
<feature type="compositionally biased region" description="Low complexity" evidence="1">
    <location>
        <begin position="391"/>
        <end position="401"/>
    </location>
</feature>
<gene>
    <name evidence="2" type="ORF">MG3_04986</name>
</gene>
<comment type="caution">
    <text evidence="2">The sequence shown here is derived from an EMBL/GenBank/DDBJ whole genome shotgun (WGS) entry which is preliminary data.</text>
</comment>
<evidence type="ECO:0000313" key="3">
    <source>
        <dbReference type="Proteomes" id="UP000030161"/>
    </source>
</evidence>
<evidence type="ECO:0000313" key="2">
    <source>
        <dbReference type="EMBL" id="KGR06165.1"/>
    </source>
</evidence>
<feature type="compositionally biased region" description="Polar residues" evidence="1">
    <location>
        <begin position="472"/>
        <end position="507"/>
    </location>
</feature>
<proteinExistence type="predicted"/>
<dbReference type="EMBL" id="AJIX01000037">
    <property type="protein sequence ID" value="KGR06165.1"/>
    <property type="molecule type" value="Genomic_DNA"/>
</dbReference>
<feature type="compositionally biased region" description="Low complexity" evidence="1">
    <location>
        <begin position="445"/>
        <end position="469"/>
    </location>
</feature>
<feature type="region of interest" description="Disordered" evidence="1">
    <location>
        <begin position="359"/>
        <end position="401"/>
    </location>
</feature>
<feature type="compositionally biased region" description="Basic and acidic residues" evidence="1">
    <location>
        <begin position="558"/>
        <end position="567"/>
    </location>
</feature>